<dbReference type="EMBL" id="BAABUJ010000012">
    <property type="protein sequence ID" value="GAA5799447.1"/>
    <property type="molecule type" value="Genomic_DNA"/>
</dbReference>
<dbReference type="InterPro" id="IPR010490">
    <property type="entry name" value="COG6"/>
</dbReference>
<evidence type="ECO:0000313" key="2">
    <source>
        <dbReference type="Proteomes" id="UP001476247"/>
    </source>
</evidence>
<dbReference type="PANTHER" id="PTHR21506">
    <property type="entry name" value="COMPONENT OF OLIGOMERIC GOLGI COMPLEX 6"/>
    <property type="match status" value="1"/>
</dbReference>
<organism evidence="1 2">
    <name type="scientific">Helicostylum pulchrum</name>
    <dbReference type="NCBI Taxonomy" id="562976"/>
    <lineage>
        <taxon>Eukaryota</taxon>
        <taxon>Fungi</taxon>
        <taxon>Fungi incertae sedis</taxon>
        <taxon>Mucoromycota</taxon>
        <taxon>Mucoromycotina</taxon>
        <taxon>Mucoromycetes</taxon>
        <taxon>Mucorales</taxon>
        <taxon>Mucorineae</taxon>
        <taxon>Mucoraceae</taxon>
        <taxon>Helicostylum</taxon>
    </lineage>
</organism>
<sequence length="70" mass="7949">MENEHSSACSTQIVVVDRFLEKFTLNENEIRILSVSSEPVNNEFFDALNHLQQIHSDCQILLTTKNQTAG</sequence>
<dbReference type="PANTHER" id="PTHR21506:SF0">
    <property type="entry name" value="CONSERVED OLIGOMERIC GOLGI COMPLEX SUBUNIT 6"/>
    <property type="match status" value="1"/>
</dbReference>
<gene>
    <name evidence="1" type="ORF">HPULCUR_004862</name>
</gene>
<name>A0ABP9XZG1_9FUNG</name>
<proteinExistence type="predicted"/>
<keyword evidence="2" id="KW-1185">Reference proteome</keyword>
<accession>A0ABP9XZG1</accession>
<reference evidence="1 2" key="1">
    <citation type="submission" date="2024-04" db="EMBL/GenBank/DDBJ databases">
        <title>genome sequences of Mucor flavus KT1a and Helicostylum pulchrum KT1b strains isolation_sourced from the surface of a dry-aged beef.</title>
        <authorList>
            <person name="Toyotome T."/>
            <person name="Hosono M."/>
            <person name="Torimaru M."/>
            <person name="Fukuda K."/>
            <person name="Mikami N."/>
        </authorList>
    </citation>
    <scope>NUCLEOTIDE SEQUENCE [LARGE SCALE GENOMIC DNA]</scope>
    <source>
        <strain evidence="1 2">KT1b</strain>
    </source>
</reference>
<protein>
    <submittedName>
        <fullName evidence="1">Uncharacterized protein</fullName>
    </submittedName>
</protein>
<comment type="caution">
    <text evidence="1">The sequence shown here is derived from an EMBL/GenBank/DDBJ whole genome shotgun (WGS) entry which is preliminary data.</text>
</comment>
<dbReference type="Proteomes" id="UP001476247">
    <property type="component" value="Unassembled WGS sequence"/>
</dbReference>
<evidence type="ECO:0000313" key="1">
    <source>
        <dbReference type="EMBL" id="GAA5799447.1"/>
    </source>
</evidence>